<feature type="compositionally biased region" description="Basic and acidic residues" evidence="3">
    <location>
        <begin position="943"/>
        <end position="956"/>
    </location>
</feature>
<feature type="compositionally biased region" description="Basic and acidic residues" evidence="3">
    <location>
        <begin position="1455"/>
        <end position="1468"/>
    </location>
</feature>
<dbReference type="InterPro" id="IPR041973">
    <property type="entry name" value="KOW_Spt5_1"/>
</dbReference>
<dbReference type="GO" id="GO:0032784">
    <property type="term" value="P:regulation of DNA-templated transcription elongation"/>
    <property type="evidence" value="ECO:0007669"/>
    <property type="project" value="InterPro"/>
</dbReference>
<accession>A0A5N5LMS3</accession>
<feature type="region of interest" description="Disordered" evidence="3">
    <location>
        <begin position="1"/>
        <end position="36"/>
    </location>
</feature>
<dbReference type="InterPro" id="IPR041977">
    <property type="entry name" value="KOW_Spt5_4"/>
</dbReference>
<dbReference type="InterPro" id="IPR057936">
    <property type="entry name" value="KOWx_Spt5"/>
</dbReference>
<dbReference type="Gene3D" id="3.30.70.940">
    <property type="entry name" value="NusG, N-terminal domain"/>
    <property type="match status" value="1"/>
</dbReference>
<feature type="compositionally biased region" description="Polar residues" evidence="3">
    <location>
        <begin position="1731"/>
        <end position="1745"/>
    </location>
</feature>
<feature type="domain" description="KOW" evidence="4">
    <location>
        <begin position="574"/>
        <end position="601"/>
    </location>
</feature>
<dbReference type="FunFam" id="2.30.30.30:FF:000053">
    <property type="entry name" value="Protein RNA-directed DNA methylation 3"/>
    <property type="match status" value="1"/>
</dbReference>
<proteinExistence type="predicted"/>
<dbReference type="Pfam" id="PF03439">
    <property type="entry name" value="Spt5-NGN"/>
    <property type="match status" value="1"/>
</dbReference>
<feature type="region of interest" description="Disordered" evidence="3">
    <location>
        <begin position="792"/>
        <end position="811"/>
    </location>
</feature>
<dbReference type="GO" id="GO:0006357">
    <property type="term" value="P:regulation of transcription by RNA polymerase II"/>
    <property type="evidence" value="ECO:0007669"/>
    <property type="project" value="InterPro"/>
</dbReference>
<feature type="compositionally biased region" description="Gly residues" evidence="3">
    <location>
        <begin position="1430"/>
        <end position="1454"/>
    </location>
</feature>
<feature type="domain" description="KOW" evidence="4">
    <location>
        <begin position="232"/>
        <end position="259"/>
    </location>
</feature>
<feature type="compositionally biased region" description="Gly residues" evidence="3">
    <location>
        <begin position="1610"/>
        <end position="1666"/>
    </location>
</feature>
<dbReference type="FunFam" id="3.30.70.940:FF:000010">
    <property type="entry name" value="Protein RNA-directed DNA methylation 3"/>
    <property type="match status" value="1"/>
</dbReference>
<evidence type="ECO:0000256" key="2">
    <source>
        <dbReference type="ARBA" id="ARBA00023242"/>
    </source>
</evidence>
<dbReference type="Pfam" id="PF23042">
    <property type="entry name" value="KOW1_SPT5"/>
    <property type="match status" value="1"/>
</dbReference>
<feature type="domain" description="KOW" evidence="4">
    <location>
        <begin position="468"/>
        <end position="495"/>
    </location>
</feature>
<feature type="compositionally biased region" description="Polar residues" evidence="3">
    <location>
        <begin position="1573"/>
        <end position="1603"/>
    </location>
</feature>
<feature type="compositionally biased region" description="Polar residues" evidence="3">
    <location>
        <begin position="1712"/>
        <end position="1723"/>
    </location>
</feature>
<name>A0A5N5LMS3_9ROSI</name>
<dbReference type="CDD" id="cd06084">
    <property type="entry name" value="KOW_Spt5_4"/>
    <property type="match status" value="1"/>
</dbReference>
<evidence type="ECO:0000313" key="5">
    <source>
        <dbReference type="EMBL" id="KAB5544095.1"/>
    </source>
</evidence>
<comment type="subcellular location">
    <subcellularLocation>
        <location evidence="1">Nucleus</location>
    </subcellularLocation>
</comment>
<feature type="compositionally biased region" description="Basic and acidic residues" evidence="3">
    <location>
        <begin position="1271"/>
        <end position="1283"/>
    </location>
</feature>
<evidence type="ECO:0000259" key="4">
    <source>
        <dbReference type="SMART" id="SM00739"/>
    </source>
</evidence>
<dbReference type="Proteomes" id="UP000326939">
    <property type="component" value="Chromosome 8"/>
</dbReference>
<feature type="compositionally biased region" description="Gly residues" evidence="3">
    <location>
        <begin position="799"/>
        <end position="809"/>
    </location>
</feature>
<dbReference type="InterPro" id="IPR041978">
    <property type="entry name" value="KOW_Spt5_5"/>
</dbReference>
<dbReference type="CDD" id="cd09888">
    <property type="entry name" value="NGN_Euk"/>
    <property type="match status" value="1"/>
</dbReference>
<feature type="compositionally biased region" description="Polar residues" evidence="3">
    <location>
        <begin position="1146"/>
        <end position="1190"/>
    </location>
</feature>
<feature type="compositionally biased region" description="Low complexity" evidence="3">
    <location>
        <begin position="1805"/>
        <end position="1819"/>
    </location>
</feature>
<keyword evidence="2" id="KW-0539">Nucleus</keyword>
<feature type="compositionally biased region" description="Polar residues" evidence="3">
    <location>
        <begin position="1316"/>
        <end position="1366"/>
    </location>
</feature>
<feature type="compositionally biased region" description="Basic and acidic residues" evidence="3">
    <location>
        <begin position="13"/>
        <end position="28"/>
    </location>
</feature>
<dbReference type="CDD" id="cd06081">
    <property type="entry name" value="KOW_Spt5_1"/>
    <property type="match status" value="1"/>
</dbReference>
<organism evidence="5 6">
    <name type="scientific">Salix brachista</name>
    <dbReference type="NCBI Taxonomy" id="2182728"/>
    <lineage>
        <taxon>Eukaryota</taxon>
        <taxon>Viridiplantae</taxon>
        <taxon>Streptophyta</taxon>
        <taxon>Embryophyta</taxon>
        <taxon>Tracheophyta</taxon>
        <taxon>Spermatophyta</taxon>
        <taxon>Magnoliopsida</taxon>
        <taxon>eudicotyledons</taxon>
        <taxon>Gunneridae</taxon>
        <taxon>Pentapetalae</taxon>
        <taxon>rosids</taxon>
        <taxon>fabids</taxon>
        <taxon>Malpighiales</taxon>
        <taxon>Salicaceae</taxon>
        <taxon>Saliceae</taxon>
        <taxon>Salix</taxon>
    </lineage>
</organism>
<reference evidence="6" key="1">
    <citation type="journal article" date="2019" name="Gigascience">
        <title>De novo genome assembly of the endangered Acer yangbiense, a plant species with extremely small populations endemic to Yunnan Province, China.</title>
        <authorList>
            <person name="Yang J."/>
            <person name="Wariss H.M."/>
            <person name="Tao L."/>
            <person name="Zhang R."/>
            <person name="Yun Q."/>
            <person name="Hollingsworth P."/>
            <person name="Dao Z."/>
            <person name="Luo G."/>
            <person name="Guo H."/>
            <person name="Ma Y."/>
            <person name="Sun W."/>
        </authorList>
    </citation>
    <scope>NUCLEOTIDE SEQUENCE [LARGE SCALE GENOMIC DNA]</scope>
    <source>
        <strain evidence="6">cv. br00</strain>
    </source>
</reference>
<gene>
    <name evidence="5" type="ORF">DKX38_012207</name>
</gene>
<feature type="compositionally biased region" description="Polar residues" evidence="3">
    <location>
        <begin position="728"/>
        <end position="740"/>
    </location>
</feature>
<dbReference type="InterPro" id="IPR039659">
    <property type="entry name" value="SPT5"/>
</dbReference>
<feature type="region of interest" description="Disordered" evidence="3">
    <location>
        <begin position="728"/>
        <end position="750"/>
    </location>
</feature>
<feature type="compositionally biased region" description="Gly residues" evidence="3">
    <location>
        <begin position="1112"/>
        <end position="1132"/>
    </location>
</feature>
<dbReference type="GO" id="GO:0006368">
    <property type="term" value="P:transcription elongation by RNA polymerase II"/>
    <property type="evidence" value="ECO:0007669"/>
    <property type="project" value="TreeGrafter"/>
</dbReference>
<evidence type="ECO:0000313" key="6">
    <source>
        <dbReference type="Proteomes" id="UP000326939"/>
    </source>
</evidence>
<dbReference type="InterPro" id="IPR039385">
    <property type="entry name" value="NGN_Euk"/>
</dbReference>
<feature type="compositionally biased region" description="Polar residues" evidence="3">
    <location>
        <begin position="980"/>
        <end position="991"/>
    </location>
</feature>
<dbReference type="InterPro" id="IPR036735">
    <property type="entry name" value="NGN_dom_sf"/>
</dbReference>
<dbReference type="PANTHER" id="PTHR11125:SF8">
    <property type="entry name" value="PROTEIN RNA-DIRECTED DNA METHYLATION 3"/>
    <property type="match status" value="1"/>
</dbReference>
<feature type="compositionally biased region" description="Low complexity" evidence="3">
    <location>
        <begin position="544"/>
        <end position="556"/>
    </location>
</feature>
<dbReference type="InterPro" id="IPR014722">
    <property type="entry name" value="Rib_uL2_dom2"/>
</dbReference>
<feature type="compositionally biased region" description="Basic and acidic residues" evidence="3">
    <location>
        <begin position="1093"/>
        <end position="1104"/>
    </location>
</feature>
<dbReference type="EMBL" id="VDCV01000008">
    <property type="protein sequence ID" value="KAB5544095.1"/>
    <property type="molecule type" value="Genomic_DNA"/>
</dbReference>
<comment type="caution">
    <text evidence="5">The sequence shown here is derived from an EMBL/GenBank/DDBJ whole genome shotgun (WGS) entry which is preliminary data.</text>
</comment>
<feature type="compositionally biased region" description="Polar residues" evidence="3">
    <location>
        <begin position="877"/>
        <end position="889"/>
    </location>
</feature>
<dbReference type="Gene3D" id="2.30.30.30">
    <property type="match status" value="1"/>
</dbReference>
<dbReference type="Pfam" id="PF23037">
    <property type="entry name" value="KOWx_SPT5"/>
    <property type="match status" value="1"/>
</dbReference>
<feature type="compositionally biased region" description="Basic and acidic residues" evidence="3">
    <location>
        <begin position="969"/>
        <end position="979"/>
    </location>
</feature>
<dbReference type="InterPro" id="IPR005824">
    <property type="entry name" value="KOW"/>
</dbReference>
<feature type="compositionally biased region" description="Low complexity" evidence="3">
    <location>
        <begin position="1287"/>
        <end position="1303"/>
    </location>
</feature>
<evidence type="ECO:0000256" key="3">
    <source>
        <dbReference type="SAM" id="MobiDB-lite"/>
    </source>
</evidence>
<dbReference type="Pfam" id="PF23291">
    <property type="entry name" value="KOW4_SPT5"/>
    <property type="match status" value="1"/>
</dbReference>
<feature type="compositionally biased region" description="Basic and acidic residues" evidence="3">
    <location>
        <begin position="561"/>
        <end position="571"/>
    </location>
</feature>
<feature type="compositionally biased region" description="Polar residues" evidence="3">
    <location>
        <begin position="1256"/>
        <end position="1270"/>
    </location>
</feature>
<feature type="compositionally biased region" description="Gly residues" evidence="3">
    <location>
        <begin position="1747"/>
        <end position="1760"/>
    </location>
</feature>
<keyword evidence="6" id="KW-1185">Reference proteome</keyword>
<dbReference type="GO" id="GO:0003729">
    <property type="term" value="F:mRNA binding"/>
    <property type="evidence" value="ECO:0007669"/>
    <property type="project" value="TreeGrafter"/>
</dbReference>
<feature type="compositionally biased region" description="Low complexity" evidence="3">
    <location>
        <begin position="1204"/>
        <end position="1234"/>
    </location>
</feature>
<protein>
    <recommendedName>
        <fullName evidence="4">KOW domain-containing protein</fullName>
    </recommendedName>
</protein>
<feature type="compositionally biased region" description="Basic and acidic residues" evidence="3">
    <location>
        <begin position="915"/>
        <end position="929"/>
    </location>
</feature>
<dbReference type="SMART" id="SM00739">
    <property type="entry name" value="KOW"/>
    <property type="match status" value="3"/>
</dbReference>
<dbReference type="InterPro" id="IPR005100">
    <property type="entry name" value="NGN-domain"/>
</dbReference>
<evidence type="ECO:0000256" key="1">
    <source>
        <dbReference type="ARBA" id="ARBA00004123"/>
    </source>
</evidence>
<sequence>MSSKGKGKAVATDGDKRKRGGVDDDKTGGGKTKRNRAVLQFFEDEADYSDYESDDSDLNFDIEDFMDEEYDVELKVKNDPPKTQNVPIVPKEEEMDGEEFDKMMEERFKNNPRFCFAEDADEAKRSMERNSLEPSAMDPVIWKVKCMVGRERHSAFCLMQKFADLKSLGTKLQIISAFAIDHVKGFIYIEAYRQIDIIEACKGLCSIYSSRMAPVPKNEVSHLLSIRKSCNQVTGGMWARVKNGNYKGDLAQIVAVNDLRKKATVKLIPRIDLQILAQKFGGGLAKKKSAIPAPRLISSSELEEFRPLIQYKRDRDTGKMFEVLDGLMLKDGYLYKRVSIDSLSCLGVMPSEEELLKFKSSENNESENSEWLAQIYVGQKKKRIIRNEKSGEKGEGSSASGQNRFELYDLVCFGRKDFGLIVGMEKDESYKILKHGPEKPDVVTVALRDLKNGPTDMKFTALDHHKKAMSVNDTVKVLEGPLKDRQGIVKQIYRGIIFIYDQNETEDGGYFCSKAQMCEKIKLSFDACYGKDGEPGSLGFEDFPSSPKSPLSPKKPWQARENSRDFNQGDKDGLFSIGQTLRIRVGPLKGYLCQVVALRYSDVTVKLGSQQKVLTVKSEHLSELRAKSSAMSLSDDPRSGSFKPFDLLGNEGGSGGWTGGAGTSTEGDGWNAGGLSTERFSFSFCCQSSVHALAGVVCFKVIIGFVIIILSGLKLASWSRSSFMLQPETNTVNPSNSVDNEPNKDDTWGSQAKAKQTSSWGAAAADSWNKAASNIGSSSGASVGWGKATLSNEDLPGSSRGGDNWGQGILGNENSSIDAAASAWDKGKTVIGNQNSSWGEAATGKNQVDSWGKCNDAVEAGSGEKNKSSGTGEDCWSNKTTRWNQQKSQDGGDPWIKAAEEQDKGAAQNDSWGKAAEKWDSKNSAEKPNEGWGKAGRSGTQPEADKGSGWMKDKADGSGQTSSWGNGKKISEDATEWNKDGSSNQNKTDSWNKPKAFGADRGSWNKQGESSWDKQEGGSWGNGNRPDGDQEFGGWNKTSDGGHGSGGSRGRGRGRGGRDQFGRGRSFGDGQSSGWKGGENNSTGNDQGGGWGKSKEFEGSREGGWKSVSFGGDNGLGWNKSGGAGKETGGSGDKWNSENKSSWNNDQTQGHNGSKGFASNLSSGGQNEGASWRASKSSDGNLSSGWNSASAADEASGSWGGGSKWNSGKASTGDNPTGWKTGTSGTGTQQSDWGAPKASKGDQSSSWDNKTGHVDANQSSGWGNESCWNKKSSELEKDSKRDGNQNSSWGKKSNWNSGSSDAGGNAGSDRGKGKWNSESNNADENQDSGWANKSNWNSGSKDTNRGSSWAKKSNWNSGSPDVNQESGWDKKWSSRYGDGNQDASVACDDEGQSETHGNRAVGGSWRGGFGGRDGSDRGGFRGKGDRGDFGGRNGSGRGGYGGRGRSDRGGFGGRGDPDRGGFRGRGDRGGFSGRGRGRRDQNGGWSDNNSAEDKTFDWKNGANNSSGGWKNDGGGSSWNRGGGDRGQQNSWNSGSGGASNEGGGWNSQGSDWNQLRTAKDSGGSDLVAGGWNKGTSANSDAAWSEGNSLKSSNLSGEGWSQSSKEIKGSGDQGGGWNKGTGSIAQGGGWNKGTGSSAQGGGWNKGTGSSAQGGGWGTKGAGSGDAGMIGSDAKTWNQSGASGGGQTSGWSGSTEGKEGTNTGGELTDPHGKASSTSSWNQSSKDTIKGSDDQGSGWNKGPSSNAQGDGWGDKGAGLGDGGYAKTCNQSIASGGGQSSGWVQSTEAKGGNESGKPADPWGNKASTSSWGNKGNGENSEGGWSESDKLVFLLKLCPGLKFLLGWHFDFRYSQKELLLEH</sequence>
<feature type="compositionally biased region" description="Polar residues" evidence="3">
    <location>
        <begin position="831"/>
        <end position="849"/>
    </location>
</feature>
<feature type="compositionally biased region" description="Gly residues" evidence="3">
    <location>
        <begin position="1510"/>
        <end position="1525"/>
    </location>
</feature>
<dbReference type="Pfam" id="PF23290">
    <property type="entry name" value="KOW5_SPT5"/>
    <property type="match status" value="1"/>
</dbReference>
<feature type="compositionally biased region" description="Low complexity" evidence="3">
    <location>
        <begin position="1687"/>
        <end position="1704"/>
    </location>
</feature>
<feature type="region of interest" description="Disordered" evidence="3">
    <location>
        <begin position="539"/>
        <end position="571"/>
    </location>
</feature>
<feature type="compositionally biased region" description="Gly residues" evidence="3">
    <location>
        <begin position="1534"/>
        <end position="1546"/>
    </location>
</feature>
<feature type="region of interest" description="Disordered" evidence="3">
    <location>
        <begin position="831"/>
        <end position="1819"/>
    </location>
</feature>
<feature type="compositionally biased region" description="Basic and acidic residues" evidence="3">
    <location>
        <begin position="1413"/>
        <end position="1429"/>
    </location>
</feature>
<dbReference type="PANTHER" id="PTHR11125">
    <property type="entry name" value="SUPPRESSOR OF TY 5"/>
    <property type="match status" value="1"/>
</dbReference>
<dbReference type="GO" id="GO:0032044">
    <property type="term" value="C:DSIF complex"/>
    <property type="evidence" value="ECO:0007669"/>
    <property type="project" value="TreeGrafter"/>
</dbReference>